<dbReference type="AlphaFoldDB" id="A0A8I6WGK7"/>
<dbReference type="Gramene" id="HORVU.MOREX.r3.1HG0036490.1">
    <property type="protein sequence ID" value="HORVU.MOREX.r3.1HG0036490.1"/>
    <property type="gene ID" value="HORVU.MOREX.r3.1HG0036490"/>
</dbReference>
<dbReference type="PROSITE" id="PS51999">
    <property type="entry name" value="ZF_GRF"/>
    <property type="match status" value="1"/>
</dbReference>
<organism evidence="7 8">
    <name type="scientific">Hordeum vulgare subsp. vulgare</name>
    <name type="common">Domesticated barley</name>
    <dbReference type="NCBI Taxonomy" id="112509"/>
    <lineage>
        <taxon>Eukaryota</taxon>
        <taxon>Viridiplantae</taxon>
        <taxon>Streptophyta</taxon>
        <taxon>Embryophyta</taxon>
        <taxon>Tracheophyta</taxon>
        <taxon>Spermatophyta</taxon>
        <taxon>Magnoliopsida</taxon>
        <taxon>Liliopsida</taxon>
        <taxon>Poales</taxon>
        <taxon>Poaceae</taxon>
        <taxon>BOP clade</taxon>
        <taxon>Pooideae</taxon>
        <taxon>Triticodae</taxon>
        <taxon>Triticeae</taxon>
        <taxon>Hordeinae</taxon>
        <taxon>Hordeum</taxon>
    </lineage>
</organism>
<proteinExistence type="predicted"/>
<evidence type="ECO:0000259" key="6">
    <source>
        <dbReference type="PROSITE" id="PS51999"/>
    </source>
</evidence>
<protein>
    <recommendedName>
        <fullName evidence="6">GRF-type domain-containing protein</fullName>
    </recommendedName>
</protein>
<evidence type="ECO:0000256" key="5">
    <source>
        <dbReference type="SAM" id="Coils"/>
    </source>
</evidence>
<sequence length="236" mass="27708">MVSSSEGSSSSWDDDTVTSQLPRTIPCYELSGIAHELSSRCMHLEPCLWQVTFQSTNIGRGFLACAKEKAEEKCCYLEWIDPEWSVAMQFCICQLWRMHDKENEDRMRDNLNLGEENFKIVGEKRRMEDELRFFKLDFAKMVVDKEEAISQLGSVRLAISNLKDELEKKKLADHSSTNLHLVLRAKAQKERDELVLERDQMKEEKKKLEHIISDMMKHYHGYKDKVKKLKEICHEF</sequence>
<evidence type="ECO:0000256" key="2">
    <source>
        <dbReference type="ARBA" id="ARBA00022771"/>
    </source>
</evidence>
<dbReference type="EnsemblPlants" id="HORVU.MOREX.r3.1HG0036490.1">
    <property type="protein sequence ID" value="HORVU.MOREX.r3.1HG0036490.1"/>
    <property type="gene ID" value="HORVU.MOREX.r3.1HG0036490"/>
</dbReference>
<evidence type="ECO:0000313" key="7">
    <source>
        <dbReference type="EnsemblPlants" id="HORVU.MOREX.r3.1HG0036490.1"/>
    </source>
</evidence>
<dbReference type="GO" id="GO:0008270">
    <property type="term" value="F:zinc ion binding"/>
    <property type="evidence" value="ECO:0007669"/>
    <property type="project" value="UniProtKB-KW"/>
</dbReference>
<keyword evidence="3" id="KW-0862">Zinc</keyword>
<reference evidence="8" key="1">
    <citation type="journal article" date="2012" name="Nature">
        <title>A physical, genetic and functional sequence assembly of the barley genome.</title>
        <authorList>
            <consortium name="The International Barley Genome Sequencing Consortium"/>
            <person name="Mayer K.F."/>
            <person name="Waugh R."/>
            <person name="Brown J.W."/>
            <person name="Schulman A."/>
            <person name="Langridge P."/>
            <person name="Platzer M."/>
            <person name="Fincher G.B."/>
            <person name="Muehlbauer G.J."/>
            <person name="Sato K."/>
            <person name="Close T.J."/>
            <person name="Wise R.P."/>
            <person name="Stein N."/>
        </authorList>
    </citation>
    <scope>NUCLEOTIDE SEQUENCE [LARGE SCALE GENOMIC DNA]</scope>
    <source>
        <strain evidence="8">cv. Morex</strain>
    </source>
</reference>
<reference evidence="7" key="2">
    <citation type="submission" date="2020-10" db="EMBL/GenBank/DDBJ databases">
        <authorList>
            <person name="Scholz U."/>
            <person name="Mascher M."/>
            <person name="Fiebig A."/>
        </authorList>
    </citation>
    <scope>NUCLEOTIDE SEQUENCE [LARGE SCALE GENOMIC DNA]</scope>
    <source>
        <strain evidence="7">cv. Morex</strain>
    </source>
</reference>
<evidence type="ECO:0000256" key="1">
    <source>
        <dbReference type="ARBA" id="ARBA00022723"/>
    </source>
</evidence>
<evidence type="ECO:0000256" key="3">
    <source>
        <dbReference type="ARBA" id="ARBA00022833"/>
    </source>
</evidence>
<feature type="coiled-coil region" evidence="5">
    <location>
        <begin position="184"/>
        <end position="218"/>
    </location>
</feature>
<evidence type="ECO:0000313" key="8">
    <source>
        <dbReference type="Proteomes" id="UP000011116"/>
    </source>
</evidence>
<dbReference type="Proteomes" id="UP000011116">
    <property type="component" value="Chromosome 1H"/>
</dbReference>
<keyword evidence="1" id="KW-0479">Metal-binding</keyword>
<name>A0A8I6WGK7_HORVV</name>
<dbReference type="PANTHER" id="PTHR35163:SF10">
    <property type="entry name" value="ZINC FINGER GRF-TYPE DOMAIN-CONTAINING PROTEIN"/>
    <property type="match status" value="1"/>
</dbReference>
<evidence type="ECO:0000256" key="4">
    <source>
        <dbReference type="PROSITE-ProRule" id="PRU01343"/>
    </source>
</evidence>
<feature type="domain" description="GRF-type" evidence="6">
    <location>
        <begin position="41"/>
        <end position="83"/>
    </location>
</feature>
<dbReference type="SMR" id="A0A8I6WGK7"/>
<dbReference type="InterPro" id="IPR010666">
    <property type="entry name" value="Znf_GRF"/>
</dbReference>
<keyword evidence="2 4" id="KW-0863">Zinc-finger</keyword>
<reference evidence="7" key="3">
    <citation type="submission" date="2022-01" db="UniProtKB">
        <authorList>
            <consortium name="EnsemblPlants"/>
        </authorList>
    </citation>
    <scope>IDENTIFICATION</scope>
    <source>
        <strain evidence="7">subsp. vulgare</strain>
    </source>
</reference>
<keyword evidence="8" id="KW-1185">Reference proteome</keyword>
<accession>A0A8I6WGK7</accession>
<keyword evidence="5" id="KW-0175">Coiled coil</keyword>
<dbReference type="PANTHER" id="PTHR35163">
    <property type="entry name" value="OS02G0467300 PROTEIN"/>
    <property type="match status" value="1"/>
</dbReference>